<dbReference type="Proteomes" id="UP001499909">
    <property type="component" value="Unassembled WGS sequence"/>
</dbReference>
<evidence type="ECO:0000313" key="6">
    <source>
        <dbReference type="Proteomes" id="UP001499909"/>
    </source>
</evidence>
<name>A0ABP7NL72_9BACT</name>
<evidence type="ECO:0000313" key="5">
    <source>
        <dbReference type="EMBL" id="GAA3949626.1"/>
    </source>
</evidence>
<evidence type="ECO:0000256" key="2">
    <source>
        <dbReference type="ARBA" id="ARBA00023315"/>
    </source>
</evidence>
<organism evidence="5 6">
    <name type="scientific">Hymenobacter algoricola</name>
    <dbReference type="NCBI Taxonomy" id="486267"/>
    <lineage>
        <taxon>Bacteria</taxon>
        <taxon>Pseudomonadati</taxon>
        <taxon>Bacteroidota</taxon>
        <taxon>Cytophagia</taxon>
        <taxon>Cytophagales</taxon>
        <taxon>Hymenobacteraceae</taxon>
        <taxon>Hymenobacter</taxon>
    </lineage>
</organism>
<dbReference type="SUPFAM" id="SSF55729">
    <property type="entry name" value="Acyl-CoA N-acyltransferases (Nat)"/>
    <property type="match status" value="1"/>
</dbReference>
<feature type="domain" description="N-acetyltransferase" evidence="4">
    <location>
        <begin position="1"/>
        <end position="163"/>
    </location>
</feature>
<feature type="region of interest" description="Disordered" evidence="3">
    <location>
        <begin position="163"/>
        <end position="183"/>
    </location>
</feature>
<dbReference type="PROSITE" id="PS51186">
    <property type="entry name" value="GNAT"/>
    <property type="match status" value="1"/>
</dbReference>
<evidence type="ECO:0000256" key="3">
    <source>
        <dbReference type="SAM" id="MobiDB-lite"/>
    </source>
</evidence>
<comment type="caution">
    <text evidence="5">The sequence shown here is derived from an EMBL/GenBank/DDBJ whole genome shotgun (WGS) entry which is preliminary data.</text>
</comment>
<dbReference type="EMBL" id="BAABDH010000107">
    <property type="protein sequence ID" value="GAA3949626.1"/>
    <property type="molecule type" value="Genomic_DNA"/>
</dbReference>
<dbReference type="InterPro" id="IPR000182">
    <property type="entry name" value="GNAT_dom"/>
</dbReference>
<keyword evidence="1" id="KW-0808">Transferase</keyword>
<dbReference type="PANTHER" id="PTHR43072">
    <property type="entry name" value="N-ACETYLTRANSFERASE"/>
    <property type="match status" value="1"/>
</dbReference>
<feature type="compositionally biased region" description="Low complexity" evidence="3">
    <location>
        <begin position="164"/>
        <end position="183"/>
    </location>
</feature>
<dbReference type="Gene3D" id="3.40.630.30">
    <property type="match status" value="1"/>
</dbReference>
<reference evidence="6" key="1">
    <citation type="journal article" date="2019" name="Int. J. Syst. Evol. Microbiol.">
        <title>The Global Catalogue of Microorganisms (GCM) 10K type strain sequencing project: providing services to taxonomists for standard genome sequencing and annotation.</title>
        <authorList>
            <consortium name="The Broad Institute Genomics Platform"/>
            <consortium name="The Broad Institute Genome Sequencing Center for Infectious Disease"/>
            <person name="Wu L."/>
            <person name="Ma J."/>
        </authorList>
    </citation>
    <scope>NUCLEOTIDE SEQUENCE [LARGE SCALE GENOMIC DNA]</scope>
    <source>
        <strain evidence="6">JCM 17214</strain>
    </source>
</reference>
<protein>
    <submittedName>
        <fullName evidence="5">GNAT family N-acetyltransferase</fullName>
    </submittedName>
</protein>
<accession>A0ABP7NL72</accession>
<keyword evidence="2" id="KW-0012">Acyltransferase</keyword>
<gene>
    <name evidence="5" type="ORF">GCM10022406_34420</name>
</gene>
<dbReference type="InterPro" id="IPR016181">
    <property type="entry name" value="Acyl_CoA_acyltransferase"/>
</dbReference>
<keyword evidence="6" id="KW-1185">Reference proteome</keyword>
<dbReference type="Pfam" id="PF00583">
    <property type="entry name" value="Acetyltransf_1"/>
    <property type="match status" value="1"/>
</dbReference>
<dbReference type="RefSeq" id="WP_345116738.1">
    <property type="nucleotide sequence ID" value="NZ_BAABDH010000107.1"/>
</dbReference>
<evidence type="ECO:0000256" key="1">
    <source>
        <dbReference type="ARBA" id="ARBA00022679"/>
    </source>
</evidence>
<proteinExistence type="predicted"/>
<sequence>MTIQPLTETHWPAVRAIYGAGIAAGNATFQTEAPTWEDWDRGHLAHSRLVAVDAGYGAGGAVLDWVALSPLSGRCVYGGVAEVSGYVAGAARGRGVGRQLLAALVTESEAHGIWTLKAGIFPENTTSLRIHAGAGFREVGRRERIGQLHGVWRDTVLLERRRPTVSTPAPSAPSALSPARVSA</sequence>
<dbReference type="PANTHER" id="PTHR43072:SF23">
    <property type="entry name" value="UPF0039 PROTEIN C11D3.02C"/>
    <property type="match status" value="1"/>
</dbReference>
<evidence type="ECO:0000259" key="4">
    <source>
        <dbReference type="PROSITE" id="PS51186"/>
    </source>
</evidence>